<dbReference type="Pfam" id="PF00005">
    <property type="entry name" value="ABC_tran"/>
    <property type="match status" value="1"/>
</dbReference>
<keyword evidence="3 5" id="KW-0067">ATP-binding</keyword>
<evidence type="ECO:0000256" key="3">
    <source>
        <dbReference type="ARBA" id="ARBA00022840"/>
    </source>
</evidence>
<dbReference type="InterPro" id="IPR017911">
    <property type="entry name" value="MacB-like_ATP-bd"/>
</dbReference>
<reference evidence="5 6" key="1">
    <citation type="submission" date="2023-08" db="EMBL/GenBank/DDBJ databases">
        <title>Methanolobus mangrovi sp. nov. and Methanolobus sediminis sp. nov, two novel methylotrophic methanogens isolated from mangrove sediments in China.</title>
        <authorList>
            <person name="Zhou J."/>
        </authorList>
    </citation>
    <scope>NUCLEOTIDE SEQUENCE [LARGE SCALE GENOMIC DNA]</scope>
    <source>
        <strain evidence="5 6">FTZ6</strain>
    </source>
</reference>
<sequence length="227" mass="25672">MERTIIKIEHLERVYATGAVKTYALKDISIEIEEGEFVAIMGKSGSGKSTLLHQLGLLDKPTKGNITIDGNDVINISEKERTRFRLHELGYVFQSYNLIPELTAIENVYVTPMARNLKKEEYEKMAEEVLTAVGLKDRMYHYPSELSGGQQQRVSIARALVNKPKILFADEPTANLDSASSEDVINLFRKFNKEIGQTIVMVTHEKDEGEKADRIIWVKDGLLDTDK</sequence>
<organism evidence="5 6">
    <name type="scientific">Methanolobus sediminis</name>
    <dbReference type="NCBI Taxonomy" id="3072978"/>
    <lineage>
        <taxon>Archaea</taxon>
        <taxon>Methanobacteriati</taxon>
        <taxon>Methanobacteriota</taxon>
        <taxon>Stenosarchaea group</taxon>
        <taxon>Methanomicrobia</taxon>
        <taxon>Methanosarcinales</taxon>
        <taxon>Methanosarcinaceae</taxon>
        <taxon>Methanolobus</taxon>
    </lineage>
</organism>
<evidence type="ECO:0000259" key="4">
    <source>
        <dbReference type="PROSITE" id="PS50893"/>
    </source>
</evidence>
<keyword evidence="6" id="KW-1185">Reference proteome</keyword>
<dbReference type="PROSITE" id="PS50893">
    <property type="entry name" value="ABC_TRANSPORTER_2"/>
    <property type="match status" value="1"/>
</dbReference>
<evidence type="ECO:0000256" key="2">
    <source>
        <dbReference type="ARBA" id="ARBA00022741"/>
    </source>
</evidence>
<dbReference type="Gene3D" id="3.40.50.300">
    <property type="entry name" value="P-loop containing nucleotide triphosphate hydrolases"/>
    <property type="match status" value="1"/>
</dbReference>
<gene>
    <name evidence="5" type="ORF">RE474_04235</name>
</gene>
<accession>A0AA51YME7</accession>
<name>A0AA51YME7_9EURY</name>
<dbReference type="SUPFAM" id="SSF52540">
    <property type="entry name" value="P-loop containing nucleoside triphosphate hydrolases"/>
    <property type="match status" value="1"/>
</dbReference>
<dbReference type="InterPro" id="IPR003439">
    <property type="entry name" value="ABC_transporter-like_ATP-bd"/>
</dbReference>
<dbReference type="FunFam" id="3.40.50.300:FF:000032">
    <property type="entry name" value="Export ABC transporter ATP-binding protein"/>
    <property type="match status" value="1"/>
</dbReference>
<evidence type="ECO:0000313" key="5">
    <source>
        <dbReference type="EMBL" id="WMW25934.1"/>
    </source>
</evidence>
<evidence type="ECO:0000313" key="6">
    <source>
        <dbReference type="Proteomes" id="UP001182908"/>
    </source>
</evidence>
<dbReference type="RefSeq" id="WP_309311734.1">
    <property type="nucleotide sequence ID" value="NZ_CP133592.1"/>
</dbReference>
<keyword evidence="2" id="KW-0547">Nucleotide-binding</keyword>
<dbReference type="PANTHER" id="PTHR24220:SF86">
    <property type="entry name" value="ABC TRANSPORTER ABCH.1"/>
    <property type="match status" value="1"/>
</dbReference>
<proteinExistence type="predicted"/>
<dbReference type="AlphaFoldDB" id="A0AA51YME7"/>
<keyword evidence="1" id="KW-0813">Transport</keyword>
<dbReference type="GO" id="GO:0005524">
    <property type="term" value="F:ATP binding"/>
    <property type="evidence" value="ECO:0007669"/>
    <property type="project" value="UniProtKB-KW"/>
</dbReference>
<dbReference type="SMART" id="SM00382">
    <property type="entry name" value="AAA"/>
    <property type="match status" value="1"/>
</dbReference>
<dbReference type="GO" id="GO:0016887">
    <property type="term" value="F:ATP hydrolysis activity"/>
    <property type="evidence" value="ECO:0007669"/>
    <property type="project" value="InterPro"/>
</dbReference>
<dbReference type="PROSITE" id="PS00211">
    <property type="entry name" value="ABC_TRANSPORTER_1"/>
    <property type="match status" value="1"/>
</dbReference>
<dbReference type="InterPro" id="IPR015854">
    <property type="entry name" value="ABC_transpr_LolD-like"/>
</dbReference>
<dbReference type="KEGG" id="mseb:RE474_04235"/>
<evidence type="ECO:0000256" key="1">
    <source>
        <dbReference type="ARBA" id="ARBA00022448"/>
    </source>
</evidence>
<dbReference type="GO" id="GO:0098796">
    <property type="term" value="C:membrane protein complex"/>
    <property type="evidence" value="ECO:0007669"/>
    <property type="project" value="UniProtKB-ARBA"/>
</dbReference>
<dbReference type="PANTHER" id="PTHR24220">
    <property type="entry name" value="IMPORT ATP-BINDING PROTEIN"/>
    <property type="match status" value="1"/>
</dbReference>
<dbReference type="InterPro" id="IPR017871">
    <property type="entry name" value="ABC_transporter-like_CS"/>
</dbReference>
<dbReference type="Proteomes" id="UP001182908">
    <property type="component" value="Chromosome"/>
</dbReference>
<dbReference type="InterPro" id="IPR027417">
    <property type="entry name" value="P-loop_NTPase"/>
</dbReference>
<dbReference type="InterPro" id="IPR003593">
    <property type="entry name" value="AAA+_ATPase"/>
</dbReference>
<dbReference type="GO" id="GO:0022857">
    <property type="term" value="F:transmembrane transporter activity"/>
    <property type="evidence" value="ECO:0007669"/>
    <property type="project" value="TreeGrafter"/>
</dbReference>
<dbReference type="GO" id="GO:0005886">
    <property type="term" value="C:plasma membrane"/>
    <property type="evidence" value="ECO:0007669"/>
    <property type="project" value="TreeGrafter"/>
</dbReference>
<dbReference type="GeneID" id="84231898"/>
<dbReference type="CDD" id="cd03255">
    <property type="entry name" value="ABC_MJ0796_LolCDE_FtsE"/>
    <property type="match status" value="1"/>
</dbReference>
<protein>
    <submittedName>
        <fullName evidence="5">ABC transporter ATP-binding protein</fullName>
    </submittedName>
</protein>
<feature type="domain" description="ABC transporter" evidence="4">
    <location>
        <begin position="6"/>
        <end position="227"/>
    </location>
</feature>
<dbReference type="EMBL" id="CP133592">
    <property type="protein sequence ID" value="WMW25934.1"/>
    <property type="molecule type" value="Genomic_DNA"/>
</dbReference>